<dbReference type="Gene3D" id="2.130.10.10">
    <property type="entry name" value="YVTN repeat-like/Quinoprotein amine dehydrogenase"/>
    <property type="match status" value="3"/>
</dbReference>
<dbReference type="Gene3D" id="1.25.40.620">
    <property type="match status" value="1"/>
</dbReference>
<feature type="repeat" description="WD" evidence="3">
    <location>
        <begin position="343"/>
        <end position="377"/>
    </location>
</feature>
<dbReference type="PANTHER" id="PTHR22847:SF637">
    <property type="entry name" value="WD REPEAT DOMAIN 5B"/>
    <property type="match status" value="1"/>
</dbReference>
<feature type="domain" description="GUN4-like" evidence="5">
    <location>
        <begin position="54"/>
        <end position="186"/>
    </location>
</feature>
<keyword evidence="1 3" id="KW-0853">WD repeat</keyword>
<dbReference type="Pfam" id="PF05419">
    <property type="entry name" value="GUN4"/>
    <property type="match status" value="1"/>
</dbReference>
<dbReference type="InterPro" id="IPR011047">
    <property type="entry name" value="Quinoprotein_ADH-like_sf"/>
</dbReference>
<name>A0ABW6IBE6_9CYAN</name>
<dbReference type="InterPro" id="IPR015943">
    <property type="entry name" value="WD40/YVTN_repeat-like_dom_sf"/>
</dbReference>
<organism evidence="6 7">
    <name type="scientific">Almyronema epifaneia S1</name>
    <dbReference type="NCBI Taxonomy" id="2991925"/>
    <lineage>
        <taxon>Bacteria</taxon>
        <taxon>Bacillati</taxon>
        <taxon>Cyanobacteriota</taxon>
        <taxon>Cyanophyceae</taxon>
        <taxon>Nodosilineales</taxon>
        <taxon>Nodosilineaceae</taxon>
        <taxon>Almyronema</taxon>
        <taxon>Almyronema epifaneia</taxon>
    </lineage>
</organism>
<dbReference type="PROSITE" id="PS50294">
    <property type="entry name" value="WD_REPEATS_REGION"/>
    <property type="match status" value="3"/>
</dbReference>
<keyword evidence="7" id="KW-1185">Reference proteome</keyword>
<dbReference type="CDD" id="cd16383">
    <property type="entry name" value="GUN4"/>
    <property type="match status" value="1"/>
</dbReference>
<dbReference type="InterPro" id="IPR037215">
    <property type="entry name" value="GUN4-like_sf"/>
</dbReference>
<dbReference type="InterPro" id="IPR008629">
    <property type="entry name" value="GUN4-like"/>
</dbReference>
<feature type="repeat" description="WD" evidence="3">
    <location>
        <begin position="509"/>
        <end position="550"/>
    </location>
</feature>
<proteinExistence type="predicted"/>
<dbReference type="InterPro" id="IPR011659">
    <property type="entry name" value="WD40"/>
</dbReference>
<dbReference type="PRINTS" id="PR00320">
    <property type="entry name" value="GPROTEINBRPT"/>
</dbReference>
<keyword evidence="4" id="KW-0732">Signal</keyword>
<dbReference type="SMART" id="SM00320">
    <property type="entry name" value="WD40"/>
    <property type="match status" value="6"/>
</dbReference>
<dbReference type="Pfam" id="PF07676">
    <property type="entry name" value="PD40"/>
    <property type="match status" value="1"/>
</dbReference>
<feature type="repeat" description="WD" evidence="3">
    <location>
        <begin position="477"/>
        <end position="508"/>
    </location>
</feature>
<dbReference type="CDD" id="cd00200">
    <property type="entry name" value="WD40"/>
    <property type="match status" value="1"/>
</dbReference>
<evidence type="ECO:0000313" key="7">
    <source>
        <dbReference type="Proteomes" id="UP001600165"/>
    </source>
</evidence>
<evidence type="ECO:0000256" key="3">
    <source>
        <dbReference type="PROSITE-ProRule" id="PRU00221"/>
    </source>
</evidence>
<dbReference type="PANTHER" id="PTHR22847">
    <property type="entry name" value="WD40 REPEAT PROTEIN"/>
    <property type="match status" value="1"/>
</dbReference>
<dbReference type="PROSITE" id="PS00678">
    <property type="entry name" value="WD_REPEATS_1"/>
    <property type="match status" value="2"/>
</dbReference>
<evidence type="ECO:0000256" key="2">
    <source>
        <dbReference type="ARBA" id="ARBA00022737"/>
    </source>
</evidence>
<dbReference type="InterPro" id="IPR019775">
    <property type="entry name" value="WD40_repeat_CS"/>
</dbReference>
<dbReference type="Proteomes" id="UP001600165">
    <property type="component" value="Unassembled WGS sequence"/>
</dbReference>
<dbReference type="Pfam" id="PF00400">
    <property type="entry name" value="WD40"/>
    <property type="match status" value="4"/>
</dbReference>
<reference evidence="6 7" key="1">
    <citation type="submission" date="2024-10" db="EMBL/GenBank/DDBJ databases">
        <authorList>
            <person name="Ratan Roy A."/>
            <person name="Morales Sandoval P.H."/>
            <person name="De Los Santos Villalobos S."/>
            <person name="Chakraborty S."/>
            <person name="Mukherjee J."/>
        </authorList>
    </citation>
    <scope>NUCLEOTIDE SEQUENCE [LARGE SCALE GENOMIC DNA]</scope>
    <source>
        <strain evidence="6 7">S1</strain>
    </source>
</reference>
<protein>
    <submittedName>
        <fullName evidence="6">GUN4 domain-containing protein</fullName>
    </submittedName>
</protein>
<dbReference type="InterPro" id="IPR001680">
    <property type="entry name" value="WD40_rpt"/>
</dbReference>
<dbReference type="SUPFAM" id="SSF140869">
    <property type="entry name" value="GUN4-like"/>
    <property type="match status" value="1"/>
</dbReference>
<feature type="repeat" description="WD" evidence="3">
    <location>
        <begin position="378"/>
        <end position="419"/>
    </location>
</feature>
<feature type="repeat" description="WD" evidence="3">
    <location>
        <begin position="422"/>
        <end position="463"/>
    </location>
</feature>
<dbReference type="EMBL" id="JBHZOL010000024">
    <property type="protein sequence ID" value="MFE4105466.1"/>
    <property type="molecule type" value="Genomic_DNA"/>
</dbReference>
<accession>A0ABW6IBE6</accession>
<keyword evidence="2" id="KW-0677">Repeat</keyword>
<gene>
    <name evidence="6" type="ORF">ACFVKH_04185</name>
</gene>
<feature type="signal peptide" evidence="4">
    <location>
        <begin position="1"/>
        <end position="25"/>
    </location>
</feature>
<dbReference type="PROSITE" id="PS50082">
    <property type="entry name" value="WD_REPEATS_2"/>
    <property type="match status" value="5"/>
</dbReference>
<dbReference type="RefSeq" id="WP_377962080.1">
    <property type="nucleotide sequence ID" value="NZ_JBHZOL010000024.1"/>
</dbReference>
<feature type="chain" id="PRO_5047503070" evidence="4">
    <location>
        <begin position="26"/>
        <end position="639"/>
    </location>
</feature>
<evidence type="ECO:0000259" key="5">
    <source>
        <dbReference type="Pfam" id="PF05419"/>
    </source>
</evidence>
<sequence>MQTYLASLVSFLGIGLLTASLSTQAAPAQTPPPTDNTSQNASPTIAPIGEFGGAYDQLQSYLTIGDWQRADQETRRLLQQWVHADGDWYGMPQSSAIPADVIRTLDQLWTTASNGRFGFSVQQRLWQDIAAQHIGNPEAAVQAFGDRVGWTRNVSSDYQFISPAWLTEPELNYSRQAPVGHLPWTGLDWQIVSDIASGSASGCGSCTIDAMYLQGDRFNRYLPSLYDRVKLALTVIEPIASSNWQTPQLRQEIDLKALYPETTCPIYIPAAAISPDSRRLAISSYRDGQACSESDNRTLTLWNLATGEMTAQLVRGQATVAFADSGTPQAPSTEQTTLIGDGVNAVAFTPDGRLVAAGLSDGSVKLWDAQTGTAVLTLTGHRYAVHAIAISPDGRQLASASADQTIRLWNLPTGQLAQTLSLEPSTAVVQTLSFSPDSRRLVSVTGANKVQLWQTGSGQLVRTFIDAGTPTDHPIPVAFSPNSLILATSDVDHSVKLWNALTGARMLTLRGHQAAVRSLAFLPDGQMLASQSEDNTVRLWNLPAPQLTRVFSDVNFAGQLPHLALRAGRLAVSPDGRSLATSALLPPASEQETPVLGLKLWQLDSGEVLATIPDVSNFDFSPNNQFLVTYGQTLRIWQP</sequence>
<dbReference type="Gene3D" id="1.10.10.1770">
    <property type="entry name" value="Gun4-like"/>
    <property type="match status" value="1"/>
</dbReference>
<dbReference type="SUPFAM" id="SSF50998">
    <property type="entry name" value="Quinoprotein alcohol dehydrogenase-like"/>
    <property type="match status" value="1"/>
</dbReference>
<evidence type="ECO:0000256" key="4">
    <source>
        <dbReference type="SAM" id="SignalP"/>
    </source>
</evidence>
<evidence type="ECO:0000313" key="6">
    <source>
        <dbReference type="EMBL" id="MFE4105466.1"/>
    </source>
</evidence>
<dbReference type="SUPFAM" id="SSF63829">
    <property type="entry name" value="Calcium-dependent phosphotriesterase"/>
    <property type="match status" value="1"/>
</dbReference>
<evidence type="ECO:0000256" key="1">
    <source>
        <dbReference type="ARBA" id="ARBA00022574"/>
    </source>
</evidence>
<dbReference type="InterPro" id="IPR020472">
    <property type="entry name" value="WD40_PAC1"/>
</dbReference>
<comment type="caution">
    <text evidence="6">The sequence shown here is derived from an EMBL/GenBank/DDBJ whole genome shotgun (WGS) entry which is preliminary data.</text>
</comment>